<evidence type="ECO:0000313" key="2">
    <source>
        <dbReference type="EMBL" id="KZV84120.1"/>
    </source>
</evidence>
<accession>A0A165DAN4</accession>
<feature type="region of interest" description="Disordered" evidence="1">
    <location>
        <begin position="371"/>
        <end position="403"/>
    </location>
</feature>
<organism evidence="2 3">
    <name type="scientific">Exidia glandulosa HHB12029</name>
    <dbReference type="NCBI Taxonomy" id="1314781"/>
    <lineage>
        <taxon>Eukaryota</taxon>
        <taxon>Fungi</taxon>
        <taxon>Dikarya</taxon>
        <taxon>Basidiomycota</taxon>
        <taxon>Agaricomycotina</taxon>
        <taxon>Agaricomycetes</taxon>
        <taxon>Auriculariales</taxon>
        <taxon>Exidiaceae</taxon>
        <taxon>Exidia</taxon>
    </lineage>
</organism>
<feature type="region of interest" description="Disordered" evidence="1">
    <location>
        <begin position="177"/>
        <end position="203"/>
    </location>
</feature>
<name>A0A165DAN4_EXIGL</name>
<dbReference type="STRING" id="1314781.A0A165DAN4"/>
<reference evidence="2 3" key="1">
    <citation type="journal article" date="2016" name="Mol. Biol. Evol.">
        <title>Comparative Genomics of Early-Diverging Mushroom-Forming Fungi Provides Insights into the Origins of Lignocellulose Decay Capabilities.</title>
        <authorList>
            <person name="Nagy L.G."/>
            <person name="Riley R."/>
            <person name="Tritt A."/>
            <person name="Adam C."/>
            <person name="Daum C."/>
            <person name="Floudas D."/>
            <person name="Sun H."/>
            <person name="Yadav J.S."/>
            <person name="Pangilinan J."/>
            <person name="Larsson K.H."/>
            <person name="Matsuura K."/>
            <person name="Barry K."/>
            <person name="Labutti K."/>
            <person name="Kuo R."/>
            <person name="Ohm R.A."/>
            <person name="Bhattacharya S.S."/>
            <person name="Shirouzu T."/>
            <person name="Yoshinaga Y."/>
            <person name="Martin F.M."/>
            <person name="Grigoriev I.V."/>
            <person name="Hibbett D.S."/>
        </authorList>
    </citation>
    <scope>NUCLEOTIDE SEQUENCE [LARGE SCALE GENOMIC DNA]</scope>
    <source>
        <strain evidence="2 3">HHB12029</strain>
    </source>
</reference>
<feature type="compositionally biased region" description="Polar residues" evidence="1">
    <location>
        <begin position="183"/>
        <end position="192"/>
    </location>
</feature>
<sequence>MRVIETPAFRDWPFHGKAIAGSYFGQFVLFSLDPVVSVAALEDPIATQAAAKLPRGKYLALVVNIGRIMILNPDDEYKLNLDFWMIGDGPPTERPAASIPIAPASSHPDGRPAVTPSVPLPWSNLYVHSFFSLSSAVSRVHIGNNPCDSRLTSDVIHTMRVQRIDDKAKLQEEEAAELEDAQGSSSLRTGMPSNHRLESGSSSLVMDELEAEVDKDLQAIREKLGQMVVYVELWLDLSDHDGDDQAFGVPKDFLLPLRELQRIWADWEERAMTEYLAKRPQTTAWVQEVASRAVQEDGTAEARDSVVDAQHRDDDGIDDDDNAIFPEDAVDYTLQKDVGAGSVAHNTSPSIDAQIDHVSPPTNVVMASPSPEGISTADRDRQHSPSVRVNQAGSQEHDLQIRTRKRGRFVQRGLAYILSSCRALFQRRESPFRSDVKAQP</sequence>
<dbReference type="EMBL" id="KV426240">
    <property type="protein sequence ID" value="KZV84120.1"/>
    <property type="molecule type" value="Genomic_DNA"/>
</dbReference>
<evidence type="ECO:0000256" key="1">
    <source>
        <dbReference type="SAM" id="MobiDB-lite"/>
    </source>
</evidence>
<gene>
    <name evidence="2" type="ORF">EXIGLDRAFT_842463</name>
</gene>
<dbReference type="Proteomes" id="UP000077266">
    <property type="component" value="Unassembled WGS sequence"/>
</dbReference>
<feature type="compositionally biased region" description="Polar residues" evidence="1">
    <location>
        <begin position="384"/>
        <end position="394"/>
    </location>
</feature>
<keyword evidence="3" id="KW-1185">Reference proteome</keyword>
<proteinExistence type="predicted"/>
<feature type="region of interest" description="Disordered" evidence="1">
    <location>
        <begin position="296"/>
        <end position="321"/>
    </location>
</feature>
<dbReference type="OrthoDB" id="3053346at2759"/>
<dbReference type="InParanoid" id="A0A165DAN4"/>
<protein>
    <submittedName>
        <fullName evidence="2">Uncharacterized protein</fullName>
    </submittedName>
</protein>
<dbReference type="AlphaFoldDB" id="A0A165DAN4"/>
<evidence type="ECO:0000313" key="3">
    <source>
        <dbReference type="Proteomes" id="UP000077266"/>
    </source>
</evidence>
<feature type="compositionally biased region" description="Basic and acidic residues" evidence="1">
    <location>
        <begin position="300"/>
        <end position="314"/>
    </location>
</feature>